<keyword evidence="4" id="KW-1185">Reference proteome</keyword>
<dbReference type="PANTHER" id="PTHR42795:SF1">
    <property type="entry name" value="ALANINE DEHYDROGENASE"/>
    <property type="match status" value="1"/>
</dbReference>
<evidence type="ECO:0000256" key="1">
    <source>
        <dbReference type="SAM" id="MobiDB-lite"/>
    </source>
</evidence>
<feature type="region of interest" description="Disordered" evidence="1">
    <location>
        <begin position="16"/>
        <end position="37"/>
    </location>
</feature>
<evidence type="ECO:0000259" key="2">
    <source>
        <dbReference type="SMART" id="SM01003"/>
    </source>
</evidence>
<protein>
    <recommendedName>
        <fullName evidence="2">Alanine dehydrogenase/pyridine nucleotide transhydrogenase N-terminal domain-containing protein</fullName>
    </recommendedName>
</protein>
<dbReference type="EMBL" id="BAAASL010000031">
    <property type="protein sequence ID" value="GAA2725542.1"/>
    <property type="molecule type" value="Genomic_DNA"/>
</dbReference>
<dbReference type="SMART" id="SM01003">
    <property type="entry name" value="AlaDh_PNT_N"/>
    <property type="match status" value="1"/>
</dbReference>
<dbReference type="Proteomes" id="UP001500886">
    <property type="component" value="Unassembled WGS sequence"/>
</dbReference>
<dbReference type="RefSeq" id="WP_344439660.1">
    <property type="nucleotide sequence ID" value="NZ_BAAASL010000031.1"/>
</dbReference>
<comment type="caution">
    <text evidence="3">The sequence shown here is derived from an EMBL/GenBank/DDBJ whole genome shotgun (WGS) entry which is preliminary data.</text>
</comment>
<reference evidence="3 4" key="1">
    <citation type="journal article" date="2019" name="Int. J. Syst. Evol. Microbiol.">
        <title>The Global Catalogue of Microorganisms (GCM) 10K type strain sequencing project: providing services to taxonomists for standard genome sequencing and annotation.</title>
        <authorList>
            <consortium name="The Broad Institute Genomics Platform"/>
            <consortium name="The Broad Institute Genome Sequencing Center for Infectious Disease"/>
            <person name="Wu L."/>
            <person name="Ma J."/>
        </authorList>
    </citation>
    <scope>NUCLEOTIDE SEQUENCE [LARGE SCALE GENOMIC DNA]</scope>
    <source>
        <strain evidence="3 4">JCM 4542</strain>
    </source>
</reference>
<dbReference type="PANTHER" id="PTHR42795">
    <property type="entry name" value="ALANINE DEHYDROGENASE"/>
    <property type="match status" value="1"/>
</dbReference>
<dbReference type="Pfam" id="PF05222">
    <property type="entry name" value="AlaDh_PNT_N"/>
    <property type="match status" value="1"/>
</dbReference>
<dbReference type="InterPro" id="IPR007886">
    <property type="entry name" value="AlaDH/PNT_N"/>
</dbReference>
<feature type="domain" description="Alanine dehydrogenase/pyridine nucleotide transhydrogenase N-terminal" evidence="2">
    <location>
        <begin position="18"/>
        <end position="143"/>
    </location>
</feature>
<evidence type="ECO:0000313" key="4">
    <source>
        <dbReference type="Proteomes" id="UP001500886"/>
    </source>
</evidence>
<gene>
    <name evidence="3" type="ORF">GCM10010315_57910</name>
</gene>
<sequence length="465" mass="49658">MRAGFDPARMRRPFRSIGIAAEHESPENPDGSEDRVALTPGGVAALVAHGCRVSVERGAGAGTGYPDAAYAAVGARIESRDALYPGKDLVVKLKGPAHHDLARMDPGSSLLCMAHVRSLPQRAAIAGERGVNLIAMELVRECPEFVSDEFLRSRLAARRWFARLPVADPSRLSVAFTGHSLRAFGALQYAARTRPRSLRILQAPPPPGPDTATVGFAELDDMAAQLPAEEVDRERARHRLQAYGRRRIECLHETGRAGARFGIALALRQNPALGTPARIHTAVLGYGNVAFGALDECARHGVAHVEILTKRTTTRPDVCHHLHASDLVINGAEPADRGRTGYVITEADLGGVLRPGTVVVDLVGGCATNRSVVEPLVECTHPGDPYVVREGVFLAAVWGWPLLGFKRESVERYSDQITAVLLHEERLADGLATAPPGVLRAVVAGPMLSLTPSSQQVALSATLGG</sequence>
<accession>A0ABN3U848</accession>
<evidence type="ECO:0000313" key="3">
    <source>
        <dbReference type="EMBL" id="GAA2725542.1"/>
    </source>
</evidence>
<proteinExistence type="predicted"/>
<organism evidence="3 4">
    <name type="scientific">Streptomyces luteosporeus</name>
    <dbReference type="NCBI Taxonomy" id="173856"/>
    <lineage>
        <taxon>Bacteria</taxon>
        <taxon>Bacillati</taxon>
        <taxon>Actinomycetota</taxon>
        <taxon>Actinomycetes</taxon>
        <taxon>Kitasatosporales</taxon>
        <taxon>Streptomycetaceae</taxon>
        <taxon>Streptomyces</taxon>
    </lineage>
</organism>
<feature type="compositionally biased region" description="Basic and acidic residues" evidence="1">
    <location>
        <begin position="21"/>
        <end position="36"/>
    </location>
</feature>
<dbReference type="Gene3D" id="3.40.50.720">
    <property type="entry name" value="NAD(P)-binding Rossmann-like Domain"/>
    <property type="match status" value="1"/>
</dbReference>
<dbReference type="SUPFAM" id="SSF52283">
    <property type="entry name" value="Formate/glycerate dehydrogenase catalytic domain-like"/>
    <property type="match status" value="1"/>
</dbReference>
<name>A0ABN3U848_9ACTN</name>